<evidence type="ECO:0000313" key="2">
    <source>
        <dbReference type="Proteomes" id="UP001060085"/>
    </source>
</evidence>
<organism evidence="1 2">
    <name type="scientific">Catharanthus roseus</name>
    <name type="common">Madagascar periwinkle</name>
    <name type="synonym">Vinca rosea</name>
    <dbReference type="NCBI Taxonomy" id="4058"/>
    <lineage>
        <taxon>Eukaryota</taxon>
        <taxon>Viridiplantae</taxon>
        <taxon>Streptophyta</taxon>
        <taxon>Embryophyta</taxon>
        <taxon>Tracheophyta</taxon>
        <taxon>Spermatophyta</taxon>
        <taxon>Magnoliopsida</taxon>
        <taxon>eudicotyledons</taxon>
        <taxon>Gunneridae</taxon>
        <taxon>Pentapetalae</taxon>
        <taxon>asterids</taxon>
        <taxon>lamiids</taxon>
        <taxon>Gentianales</taxon>
        <taxon>Apocynaceae</taxon>
        <taxon>Rauvolfioideae</taxon>
        <taxon>Vinceae</taxon>
        <taxon>Catharanthinae</taxon>
        <taxon>Catharanthus</taxon>
    </lineage>
</organism>
<gene>
    <name evidence="1" type="ORF">M9H77_22888</name>
</gene>
<evidence type="ECO:0000313" key="1">
    <source>
        <dbReference type="EMBL" id="KAI5663565.1"/>
    </source>
</evidence>
<comment type="caution">
    <text evidence="1">The sequence shown here is derived from an EMBL/GenBank/DDBJ whole genome shotgun (WGS) entry which is preliminary data.</text>
</comment>
<dbReference type="Proteomes" id="UP001060085">
    <property type="component" value="Linkage Group LG05"/>
</dbReference>
<proteinExistence type="predicted"/>
<reference evidence="2" key="1">
    <citation type="journal article" date="2023" name="Nat. Plants">
        <title>Single-cell RNA sequencing provides a high-resolution roadmap for understanding the multicellular compartmentation of specialized metabolism.</title>
        <authorList>
            <person name="Sun S."/>
            <person name="Shen X."/>
            <person name="Li Y."/>
            <person name="Li Y."/>
            <person name="Wang S."/>
            <person name="Li R."/>
            <person name="Zhang H."/>
            <person name="Shen G."/>
            <person name="Guo B."/>
            <person name="Wei J."/>
            <person name="Xu J."/>
            <person name="St-Pierre B."/>
            <person name="Chen S."/>
            <person name="Sun C."/>
        </authorList>
    </citation>
    <scope>NUCLEOTIDE SEQUENCE [LARGE SCALE GENOMIC DNA]</scope>
</reference>
<accession>A0ACC0ARR2</accession>
<keyword evidence="2" id="KW-1185">Reference proteome</keyword>
<protein>
    <submittedName>
        <fullName evidence="1">Uncharacterized protein</fullName>
    </submittedName>
</protein>
<name>A0ACC0ARR2_CATRO</name>
<sequence length="211" mass="23571">MVRPSGCREGDDLGPVMDRTGRFEGRTVTVSSRREPESSARPPAVPFKSRPPLQPHQSHTPVPYEPYGSSQPLSLPTDIVYDPYLHALTIRPHIPYRSAPQEPILEFIGQPRQIGAEFFYQMFGAAPQDSSCSTHGVYESDIGLEGSRNKRPQVAREVLAPTQKRKKVKLSDWEQTEPVVGGPVDPELIPSYSGHVAGRIWREQDRGSLKF</sequence>
<dbReference type="EMBL" id="CM044705">
    <property type="protein sequence ID" value="KAI5663565.1"/>
    <property type="molecule type" value="Genomic_DNA"/>
</dbReference>